<keyword evidence="5 10" id="KW-0732">Signal</keyword>
<dbReference type="AlphaFoldDB" id="A0A1S2YKJ3"/>
<dbReference type="PaxDb" id="3827-XP_004506179.1"/>
<keyword evidence="9 10" id="KW-0472">Membrane</keyword>
<feature type="transmembrane region" description="Helical" evidence="10">
    <location>
        <begin position="516"/>
        <end position="540"/>
    </location>
</feature>
<evidence type="ECO:0000256" key="3">
    <source>
        <dbReference type="ARBA" id="ARBA00005227"/>
    </source>
</evidence>
<dbReference type="GO" id="GO:0000139">
    <property type="term" value="C:Golgi membrane"/>
    <property type="evidence" value="ECO:0007669"/>
    <property type="project" value="UniProtKB-SubCell"/>
</dbReference>
<dbReference type="Proteomes" id="UP000087171">
    <property type="component" value="Chromosome Ca6"/>
</dbReference>
<name>A0A1S2YKJ3_CICAR</name>
<feature type="transmembrane region" description="Helical" evidence="10">
    <location>
        <begin position="552"/>
        <end position="580"/>
    </location>
</feature>
<comment type="similarity">
    <text evidence="3 10">Belongs to the nonaspanin (TM9SF) (TC 9.A.2) family.</text>
</comment>
<organism evidence="11 12">
    <name type="scientific">Cicer arietinum</name>
    <name type="common">Chickpea</name>
    <name type="synonym">Garbanzo</name>
    <dbReference type="NCBI Taxonomy" id="3827"/>
    <lineage>
        <taxon>Eukaryota</taxon>
        <taxon>Viridiplantae</taxon>
        <taxon>Streptophyta</taxon>
        <taxon>Embryophyta</taxon>
        <taxon>Tracheophyta</taxon>
        <taxon>Spermatophyta</taxon>
        <taxon>Magnoliopsida</taxon>
        <taxon>eudicotyledons</taxon>
        <taxon>Gunneridae</taxon>
        <taxon>Pentapetalae</taxon>
        <taxon>rosids</taxon>
        <taxon>fabids</taxon>
        <taxon>Fabales</taxon>
        <taxon>Fabaceae</taxon>
        <taxon>Papilionoideae</taxon>
        <taxon>50 kb inversion clade</taxon>
        <taxon>NPAAA clade</taxon>
        <taxon>Hologalegina</taxon>
        <taxon>IRL clade</taxon>
        <taxon>Cicereae</taxon>
        <taxon>Cicer</taxon>
    </lineage>
</organism>
<dbReference type="STRING" id="3827.A0A1S2YKJ3"/>
<feature type="transmembrane region" description="Helical" evidence="10">
    <location>
        <begin position="450"/>
        <end position="468"/>
    </location>
</feature>
<evidence type="ECO:0000256" key="2">
    <source>
        <dbReference type="ARBA" id="ARBA00004653"/>
    </source>
</evidence>
<evidence type="ECO:0000256" key="9">
    <source>
        <dbReference type="ARBA" id="ARBA00023136"/>
    </source>
</evidence>
<evidence type="ECO:0000256" key="1">
    <source>
        <dbReference type="ARBA" id="ARBA00004337"/>
    </source>
</evidence>
<gene>
    <name evidence="12" type="primary">LOC101490738</name>
</gene>
<evidence type="ECO:0000256" key="5">
    <source>
        <dbReference type="ARBA" id="ARBA00022729"/>
    </source>
</evidence>
<feature type="chain" id="PRO_5010007870" description="Transmembrane 9 superfamily member" evidence="10">
    <location>
        <begin position="26"/>
        <end position="590"/>
    </location>
</feature>
<keyword evidence="6" id="KW-0967">Endosome</keyword>
<evidence type="ECO:0000256" key="7">
    <source>
        <dbReference type="ARBA" id="ARBA00022989"/>
    </source>
</evidence>
<feature type="transmembrane region" description="Helical" evidence="10">
    <location>
        <begin position="480"/>
        <end position="504"/>
    </location>
</feature>
<dbReference type="PANTHER" id="PTHR10766:SF119">
    <property type="entry name" value="TRANSMEMBRANE 9 SUPERFAMILY MEMBER 5"/>
    <property type="match status" value="1"/>
</dbReference>
<dbReference type="OrthoDB" id="1666796at2759"/>
<feature type="transmembrane region" description="Helical" evidence="10">
    <location>
        <begin position="323"/>
        <end position="344"/>
    </location>
</feature>
<accession>A0A1S2YKJ3</accession>
<proteinExistence type="inferred from homology"/>
<feature type="transmembrane region" description="Helical" evidence="10">
    <location>
        <begin position="364"/>
        <end position="386"/>
    </location>
</feature>
<dbReference type="KEGG" id="cam:101490738"/>
<evidence type="ECO:0000256" key="4">
    <source>
        <dbReference type="ARBA" id="ARBA00022692"/>
    </source>
</evidence>
<evidence type="ECO:0000313" key="11">
    <source>
        <dbReference type="Proteomes" id="UP000087171"/>
    </source>
</evidence>
<reference evidence="11" key="1">
    <citation type="journal article" date="2013" name="Nat. Biotechnol.">
        <title>Draft genome sequence of chickpea (Cicer arietinum) provides a resource for trait improvement.</title>
        <authorList>
            <person name="Varshney R.K."/>
            <person name="Song C."/>
            <person name="Saxena R.K."/>
            <person name="Azam S."/>
            <person name="Yu S."/>
            <person name="Sharpe A.G."/>
            <person name="Cannon S."/>
            <person name="Baek J."/>
            <person name="Rosen B.D."/>
            <person name="Tar'an B."/>
            <person name="Millan T."/>
            <person name="Zhang X."/>
            <person name="Ramsay L.D."/>
            <person name="Iwata A."/>
            <person name="Wang Y."/>
            <person name="Nelson W."/>
            <person name="Farmer A.D."/>
            <person name="Gaur P.M."/>
            <person name="Soderlund C."/>
            <person name="Penmetsa R.V."/>
            <person name="Xu C."/>
            <person name="Bharti A.K."/>
            <person name="He W."/>
            <person name="Winter P."/>
            <person name="Zhao S."/>
            <person name="Hane J.K."/>
            <person name="Carrasquilla-Garcia N."/>
            <person name="Condie J.A."/>
            <person name="Upadhyaya H.D."/>
            <person name="Luo M.C."/>
            <person name="Thudi M."/>
            <person name="Gowda C.L."/>
            <person name="Singh N.P."/>
            <person name="Lichtenzveig J."/>
            <person name="Gali K.K."/>
            <person name="Rubio J."/>
            <person name="Nadarajan N."/>
            <person name="Dolezel J."/>
            <person name="Bansal K.C."/>
            <person name="Xu X."/>
            <person name="Edwards D."/>
            <person name="Zhang G."/>
            <person name="Kahl G."/>
            <person name="Gil J."/>
            <person name="Singh K.B."/>
            <person name="Datta S.K."/>
            <person name="Jackson S.A."/>
            <person name="Wang J."/>
            <person name="Cook D.R."/>
        </authorList>
    </citation>
    <scope>NUCLEOTIDE SEQUENCE [LARGE SCALE GENOMIC DNA]</scope>
    <source>
        <strain evidence="11">cv. CDC Frontier</strain>
    </source>
</reference>
<reference evidence="12" key="2">
    <citation type="submission" date="2025-08" db="UniProtKB">
        <authorList>
            <consortium name="RefSeq"/>
        </authorList>
    </citation>
    <scope>IDENTIFICATION</scope>
    <source>
        <tissue evidence="12">Etiolated seedlings</tissue>
    </source>
</reference>
<dbReference type="GO" id="GO:0010008">
    <property type="term" value="C:endosome membrane"/>
    <property type="evidence" value="ECO:0007669"/>
    <property type="project" value="UniProtKB-SubCell"/>
</dbReference>
<feature type="signal peptide" evidence="10">
    <location>
        <begin position="1"/>
        <end position="25"/>
    </location>
</feature>
<feature type="transmembrane region" description="Helical" evidence="10">
    <location>
        <begin position="229"/>
        <end position="250"/>
    </location>
</feature>
<evidence type="ECO:0000256" key="10">
    <source>
        <dbReference type="RuleBase" id="RU363079"/>
    </source>
</evidence>
<dbReference type="InterPro" id="IPR004240">
    <property type="entry name" value="EMP70"/>
</dbReference>
<keyword evidence="4 10" id="KW-0812">Transmembrane</keyword>
<feature type="transmembrane region" description="Helical" evidence="10">
    <location>
        <begin position="289"/>
        <end position="317"/>
    </location>
</feature>
<dbReference type="GeneID" id="101490738"/>
<evidence type="ECO:0000313" key="12">
    <source>
        <dbReference type="RefSeq" id="XP_004506179.1"/>
    </source>
</evidence>
<keyword evidence="7 10" id="KW-1133">Transmembrane helix</keyword>
<dbReference type="Pfam" id="PF02990">
    <property type="entry name" value="EMP70"/>
    <property type="match status" value="1"/>
</dbReference>
<protein>
    <recommendedName>
        <fullName evidence="10">Transmembrane 9 superfamily member</fullName>
    </recommendedName>
</protein>
<comment type="subcellular location">
    <subcellularLocation>
        <location evidence="1">Endosome membrane</location>
        <topology evidence="1">Multi-pass membrane protein</topology>
    </subcellularLocation>
    <subcellularLocation>
        <location evidence="2">Golgi apparatus membrane</location>
        <topology evidence="2">Multi-pass membrane protein</topology>
    </subcellularLocation>
</comment>
<dbReference type="eggNOG" id="KOG1277">
    <property type="taxonomic scope" value="Eukaryota"/>
</dbReference>
<feature type="transmembrane region" description="Helical" evidence="10">
    <location>
        <begin position="392"/>
        <end position="418"/>
    </location>
</feature>
<dbReference type="GO" id="GO:0072657">
    <property type="term" value="P:protein localization to membrane"/>
    <property type="evidence" value="ECO:0007669"/>
    <property type="project" value="TreeGrafter"/>
</dbReference>
<dbReference type="RefSeq" id="XP_004506179.1">
    <property type="nucleotide sequence ID" value="XM_004506122.3"/>
</dbReference>
<sequence>MAKPRYLILLLLLFVTLQSSSLSVAASPSDHNYNIGDTLPFFVNKVGPFNNPSETYEYYDLPFCKPDPIVRKKESLGEVLNGDRLSNALYEFKFREDKDGETLCQKKFTIDQIGSLKQAINSEFYFQFYLDDLPFWGFIGKLEEDNGEGGSNYYLFTHVQFDVLYNGNRVVEVKAFGDPNRAVDITKAVDIDVKFTYSVIWNATELRFENRMGRYSRASLLPVYRQVHWFSFINSIVIILLLVGLLALLYTRHLKSDLKKYSSANEEDREVGWKSIDGDVFKHPPNSSLFFAVVGTGTQLLILLCVLLFLAIIGTLYPYNRGGLSSCLVLLFTLSSICAGYSTASFHGQFAENGWERSVAIASILYIGPVFVTVSILNIVAISYRVTAGLPLGSILVILVLFTFVAIPLLAFGGVIGYRFRSEFQRPPATKRYPSREIQQQVPWYRRTPFQMFIGGFVPFSAIVLQLHQVYASMWGYKIYTLPGILVATLVTVIVIIALVNVGLTYIQLSVEDHEWWWRSVMCGGSTAIFMFGYCIYFYARSSMSGFLQLSFFIGYNACICYAFFLIFGAISFRVSLLFVRHIYHNVKRE</sequence>
<dbReference type="PANTHER" id="PTHR10766">
    <property type="entry name" value="TRANSMEMBRANE 9 SUPERFAMILY PROTEIN"/>
    <property type="match status" value="1"/>
</dbReference>
<evidence type="ECO:0000256" key="6">
    <source>
        <dbReference type="ARBA" id="ARBA00022753"/>
    </source>
</evidence>
<keyword evidence="8" id="KW-0333">Golgi apparatus</keyword>
<evidence type="ECO:0000256" key="8">
    <source>
        <dbReference type="ARBA" id="ARBA00023034"/>
    </source>
</evidence>
<keyword evidence="11" id="KW-1185">Reference proteome</keyword>